<evidence type="ECO:0000256" key="4">
    <source>
        <dbReference type="ARBA" id="ARBA00023136"/>
    </source>
</evidence>
<dbReference type="Proteomes" id="UP001078443">
    <property type="component" value="Unassembled WGS sequence"/>
</dbReference>
<name>A0ABT4D1W4_9CLOT</name>
<protein>
    <submittedName>
        <fullName evidence="7">TolC family protein</fullName>
    </submittedName>
</protein>
<keyword evidence="6" id="KW-0175">Coiled coil</keyword>
<evidence type="ECO:0000256" key="1">
    <source>
        <dbReference type="ARBA" id="ARBA00004442"/>
    </source>
</evidence>
<feature type="coiled-coil region" evidence="6">
    <location>
        <begin position="73"/>
        <end position="151"/>
    </location>
</feature>
<keyword evidence="8" id="KW-1185">Reference proteome</keyword>
<comment type="caution">
    <text evidence="7">The sequence shown here is derived from an EMBL/GenBank/DDBJ whole genome shotgun (WGS) entry which is preliminary data.</text>
</comment>
<proteinExistence type="predicted"/>
<dbReference type="PANTHER" id="PTHR30026">
    <property type="entry name" value="OUTER MEMBRANE PROTEIN TOLC"/>
    <property type="match status" value="1"/>
</dbReference>
<evidence type="ECO:0000313" key="8">
    <source>
        <dbReference type="Proteomes" id="UP001078443"/>
    </source>
</evidence>
<dbReference type="Gene3D" id="1.20.1600.10">
    <property type="entry name" value="Outer membrane efflux proteins (OEP)"/>
    <property type="match status" value="2"/>
</dbReference>
<evidence type="ECO:0000256" key="5">
    <source>
        <dbReference type="ARBA" id="ARBA00023237"/>
    </source>
</evidence>
<dbReference type="PANTHER" id="PTHR30026:SF20">
    <property type="entry name" value="OUTER MEMBRANE PROTEIN TOLC"/>
    <property type="match status" value="1"/>
</dbReference>
<keyword evidence="2" id="KW-1134">Transmembrane beta strand</keyword>
<sequence>MAKDKLIKKIISRVLLIALIGLPVISGYASTQQNNKKVVLTKQKSVDMALNDNHKISKLDFMMNSIVRQFNNSKKLSDNMDDILDAIDDYEELYKKNKKNLDKIKEIEKELDQIQVLEQKQNEGQTLTQEEQEKIAKKSELQAEKDKLELSPKEEVELETYQKMFGSEPPDYTEEEKFQRFIKPRDFTWYALQGAITQLKMAKTCTEEAIKSGVEQIYDGLLAMEDGLKFQQELYDTQNKEYHQLLIKFENGQVSKLERDVAEIELKKLELSISSFEKQVDNMKMILKQQLGLQASQDVEIKEESKFQKKPLKYDFYLNKALKERAEIESAKIDLDTKQRELDITDDYIDDDEIEWKEVHKNLTEAQMNLDTAIKSVTKDTRKKYMHMLDAKENIDLKYKNLKNMEKMCKDIKVYYEQGMAPISKLWDTEVGYNNAKVDYIKAIRDYKSALNQLETASGIGSSYLPKGGSSRE</sequence>
<dbReference type="RefSeq" id="WP_268041558.1">
    <property type="nucleotide sequence ID" value="NZ_JAPQER010000006.1"/>
</dbReference>
<reference evidence="7" key="1">
    <citation type="submission" date="2022-12" db="EMBL/GenBank/DDBJ databases">
        <authorList>
            <person name="Wang J."/>
        </authorList>
    </citation>
    <scope>NUCLEOTIDE SEQUENCE</scope>
    <source>
        <strain evidence="7">HY-45-18</strain>
    </source>
</reference>
<evidence type="ECO:0000256" key="3">
    <source>
        <dbReference type="ARBA" id="ARBA00022692"/>
    </source>
</evidence>
<accession>A0ABT4D1W4</accession>
<keyword evidence="4" id="KW-0472">Membrane</keyword>
<evidence type="ECO:0000256" key="2">
    <source>
        <dbReference type="ARBA" id="ARBA00022452"/>
    </source>
</evidence>
<dbReference type="InterPro" id="IPR051906">
    <property type="entry name" value="TolC-like"/>
</dbReference>
<keyword evidence="5" id="KW-0998">Cell outer membrane</keyword>
<dbReference type="SUPFAM" id="SSF56954">
    <property type="entry name" value="Outer membrane efflux proteins (OEP)"/>
    <property type="match status" value="1"/>
</dbReference>
<organism evidence="7 8">
    <name type="scientific">Clostridium aestuarii</name>
    <dbReference type="NCBI Taxonomy" id="338193"/>
    <lineage>
        <taxon>Bacteria</taxon>
        <taxon>Bacillati</taxon>
        <taxon>Bacillota</taxon>
        <taxon>Clostridia</taxon>
        <taxon>Eubacteriales</taxon>
        <taxon>Clostridiaceae</taxon>
        <taxon>Clostridium</taxon>
    </lineage>
</organism>
<keyword evidence="3" id="KW-0812">Transmembrane</keyword>
<gene>
    <name evidence="7" type="ORF">OW763_12880</name>
</gene>
<comment type="subcellular location">
    <subcellularLocation>
        <location evidence="1">Cell outer membrane</location>
    </subcellularLocation>
</comment>
<evidence type="ECO:0000313" key="7">
    <source>
        <dbReference type="EMBL" id="MCY6485234.1"/>
    </source>
</evidence>
<dbReference type="EMBL" id="JAPQER010000006">
    <property type="protein sequence ID" value="MCY6485234.1"/>
    <property type="molecule type" value="Genomic_DNA"/>
</dbReference>
<evidence type="ECO:0000256" key="6">
    <source>
        <dbReference type="SAM" id="Coils"/>
    </source>
</evidence>
<feature type="coiled-coil region" evidence="6">
    <location>
        <begin position="247"/>
        <end position="286"/>
    </location>
</feature>